<name>A0A1C7NAA4_9FUNG</name>
<evidence type="ECO:0000259" key="1">
    <source>
        <dbReference type="Pfam" id="PF14766"/>
    </source>
</evidence>
<dbReference type="EMBL" id="LUGH01000384">
    <property type="protein sequence ID" value="OBZ85556.1"/>
    <property type="molecule type" value="Genomic_DNA"/>
</dbReference>
<organism evidence="2 3">
    <name type="scientific">Choanephora cucurbitarum</name>
    <dbReference type="NCBI Taxonomy" id="101091"/>
    <lineage>
        <taxon>Eukaryota</taxon>
        <taxon>Fungi</taxon>
        <taxon>Fungi incertae sedis</taxon>
        <taxon>Mucoromycota</taxon>
        <taxon>Mucoromycotina</taxon>
        <taxon>Mucoromycetes</taxon>
        <taxon>Mucorales</taxon>
        <taxon>Mucorineae</taxon>
        <taxon>Choanephoraceae</taxon>
        <taxon>Choanephoroideae</taxon>
        <taxon>Choanephora</taxon>
    </lineage>
</organism>
<dbReference type="AlphaFoldDB" id="A0A1C7NAA4"/>
<reference evidence="2 3" key="1">
    <citation type="submission" date="2016-03" db="EMBL/GenBank/DDBJ databases">
        <title>Choanephora cucurbitarum.</title>
        <authorList>
            <person name="Min B."/>
            <person name="Park H."/>
            <person name="Park J.-H."/>
            <person name="Shin H.-D."/>
            <person name="Choi I.-G."/>
        </authorList>
    </citation>
    <scope>NUCLEOTIDE SEQUENCE [LARGE SCALE GENOMIC DNA]</scope>
    <source>
        <strain evidence="2 3">KUS-F28377</strain>
    </source>
</reference>
<dbReference type="Proteomes" id="UP000093000">
    <property type="component" value="Unassembled WGS sequence"/>
</dbReference>
<dbReference type="InterPro" id="IPR028158">
    <property type="entry name" value="RPA_interact_N_dom"/>
</dbReference>
<dbReference type="Pfam" id="PF14766">
    <property type="entry name" value="RPA_interact_N"/>
    <property type="match status" value="1"/>
</dbReference>
<evidence type="ECO:0000313" key="3">
    <source>
        <dbReference type="Proteomes" id="UP000093000"/>
    </source>
</evidence>
<accession>A0A1C7NAA4</accession>
<feature type="domain" description="RPA-interacting protein N-terminal" evidence="1">
    <location>
        <begin position="5"/>
        <end position="41"/>
    </location>
</feature>
<evidence type="ECO:0000313" key="2">
    <source>
        <dbReference type="EMBL" id="OBZ85556.1"/>
    </source>
</evidence>
<comment type="caution">
    <text evidence="2">The sequence shown here is derived from an EMBL/GenBank/DDBJ whole genome shotgun (WGS) entry which is preliminary data.</text>
</comment>
<dbReference type="InParanoid" id="A0A1C7NAA4"/>
<keyword evidence="3" id="KW-1185">Reference proteome</keyword>
<dbReference type="OrthoDB" id="2378414at2759"/>
<gene>
    <name evidence="2" type="ORF">A0J61_06402</name>
</gene>
<sequence length="187" mass="21645">MHTVRTSIKNTDTRGRWRNKIKQDCTDRIRNARQDKINRIREDQWMNQILASEKQKIKQEHEEMMRREGILDVDQLIEESLEQDQTELPEGELEDLDDALASYEASQHAAICISCRHAAFVPIEPTLIGCPNCGFRITESCLSQLIQADMIHAETCRGCIEYSLEPGTDNTINANCHVCDLWNMFYM</sequence>
<dbReference type="STRING" id="101091.A0A1C7NAA4"/>
<proteinExistence type="predicted"/>
<protein>
    <recommendedName>
        <fullName evidence="1">RPA-interacting protein N-terminal domain-containing protein</fullName>
    </recommendedName>
</protein>